<dbReference type="PATRIC" id="fig|889378.3.peg.70"/>
<dbReference type="RefSeq" id="WP_014454175.1">
    <property type="nucleotide sequence ID" value="NC_017098.1"/>
</dbReference>
<dbReference type="SUPFAM" id="SSF89392">
    <property type="entry name" value="Prokaryotic lipoproteins and lipoprotein localization factors"/>
    <property type="match status" value="1"/>
</dbReference>
<dbReference type="EMBL" id="CP003282">
    <property type="protein sequence ID" value="AFG36177.1"/>
    <property type="molecule type" value="Genomic_DNA"/>
</dbReference>
<feature type="domain" description="Uncharacterized protein TP-0789" evidence="3">
    <location>
        <begin position="87"/>
        <end position="269"/>
    </location>
</feature>
<dbReference type="CDD" id="cd16329">
    <property type="entry name" value="LolA_like"/>
    <property type="match status" value="1"/>
</dbReference>
<dbReference type="InterPro" id="IPR033399">
    <property type="entry name" value="TP_0789-like"/>
</dbReference>
<reference evidence="5" key="1">
    <citation type="journal article" date="2013" name="Stand. Genomic Sci.">
        <title>Complete genome sequence of the halophilic bacterium Spirochaeta africana type strain (Z-7692(T)) from the alkaline Lake Magadi in the East African Rift.</title>
        <authorList>
            <person name="Liolos K."/>
            <person name="Abt B."/>
            <person name="Scheuner C."/>
            <person name="Teshima H."/>
            <person name="Held B."/>
            <person name="Lapidus A."/>
            <person name="Nolan M."/>
            <person name="Lucas S."/>
            <person name="Deshpande S."/>
            <person name="Cheng J.F."/>
            <person name="Tapia R."/>
            <person name="Goodwin L.A."/>
            <person name="Pitluck S."/>
            <person name="Pagani I."/>
            <person name="Ivanova N."/>
            <person name="Mavromatis K."/>
            <person name="Mikhailova N."/>
            <person name="Huntemann M."/>
            <person name="Pati A."/>
            <person name="Chen A."/>
            <person name="Palaniappan K."/>
            <person name="Land M."/>
            <person name="Rohde M."/>
            <person name="Tindall B.J."/>
            <person name="Detter J.C."/>
            <person name="Goker M."/>
            <person name="Bristow J."/>
            <person name="Eisen J.A."/>
            <person name="Markowitz V."/>
            <person name="Hugenholtz P."/>
            <person name="Woyke T."/>
            <person name="Klenk H.P."/>
            <person name="Kyrpides N.C."/>
        </authorList>
    </citation>
    <scope>NUCLEOTIDE SEQUENCE</scope>
    <source>
        <strain evidence="5">ATCC 700263 / DSM 8902 / Z-7692</strain>
    </source>
</reference>
<name>H9UF84_SPIAZ</name>
<gene>
    <name evidence="4" type="ordered locus">Spiaf_0068</name>
</gene>
<evidence type="ECO:0000256" key="1">
    <source>
        <dbReference type="ARBA" id="ARBA00022729"/>
    </source>
</evidence>
<evidence type="ECO:0000256" key="2">
    <source>
        <dbReference type="SAM" id="SignalP"/>
    </source>
</evidence>
<evidence type="ECO:0000313" key="5">
    <source>
        <dbReference type="Proteomes" id="UP000007383"/>
    </source>
</evidence>
<dbReference type="eggNOG" id="COG2834">
    <property type="taxonomic scope" value="Bacteria"/>
</dbReference>
<feature type="signal peptide" evidence="2">
    <location>
        <begin position="1"/>
        <end position="27"/>
    </location>
</feature>
<keyword evidence="5" id="KW-1185">Reference proteome</keyword>
<sequence>MNIVDKKVLAAVAVFAAALLVWLPSAAADTGALEVPGVSEGREILQRIDNLVSYTDSDFSAEYTITQERPGQGTSVTKATMFRRDAQDRYLILIMEPAAERGKGYLKIGNNLWLYDPTSRRFNVTSARDRFQNSNARNSDFTSSTLAQDYRIVAVDRQQLGAYDTRVYTLEATTDTVTYPRMKIWVDENNLVRKFEDYSLSGQHMRTTAIPNYRRLGDRFVPVNMVIIDELQGRTIDGRFRNERTIISVDRPSLRDLPDMVFTRAYLERMGE</sequence>
<dbReference type="KEGG" id="sfc:Spiaf_0068"/>
<keyword evidence="1 2" id="KW-0732">Signal</keyword>
<evidence type="ECO:0000259" key="3">
    <source>
        <dbReference type="Pfam" id="PF17131"/>
    </source>
</evidence>
<dbReference type="STRING" id="889378.Spiaf_0068"/>
<dbReference type="AlphaFoldDB" id="H9UF84"/>
<dbReference type="Proteomes" id="UP000007383">
    <property type="component" value="Chromosome"/>
</dbReference>
<dbReference type="OrthoDB" id="357718at2"/>
<evidence type="ECO:0000313" key="4">
    <source>
        <dbReference type="EMBL" id="AFG36177.1"/>
    </source>
</evidence>
<accession>H9UF84</accession>
<organism evidence="4 5">
    <name type="scientific">Spirochaeta africana (strain ATCC 700263 / DSM 8902 / Z-7692)</name>
    <dbReference type="NCBI Taxonomy" id="889378"/>
    <lineage>
        <taxon>Bacteria</taxon>
        <taxon>Pseudomonadati</taxon>
        <taxon>Spirochaetota</taxon>
        <taxon>Spirochaetia</taxon>
        <taxon>Spirochaetales</taxon>
        <taxon>Spirochaetaceae</taxon>
        <taxon>Spirochaeta</taxon>
    </lineage>
</organism>
<proteinExistence type="predicted"/>
<dbReference type="InterPro" id="IPR029046">
    <property type="entry name" value="LolA/LolB/LppX"/>
</dbReference>
<dbReference type="Pfam" id="PF17131">
    <property type="entry name" value="LolA_like"/>
    <property type="match status" value="1"/>
</dbReference>
<feature type="chain" id="PRO_5003622969" description="Uncharacterized protein TP-0789 domain-containing protein" evidence="2">
    <location>
        <begin position="28"/>
        <end position="272"/>
    </location>
</feature>
<dbReference type="HOGENOM" id="CLU_081285_1_0_12"/>
<dbReference type="Gene3D" id="2.50.20.10">
    <property type="entry name" value="Lipoprotein localisation LolA/LolB/LppX"/>
    <property type="match status" value="1"/>
</dbReference>
<protein>
    <recommendedName>
        <fullName evidence="3">Uncharacterized protein TP-0789 domain-containing protein</fullName>
    </recommendedName>
</protein>